<evidence type="ECO:0000313" key="2">
    <source>
        <dbReference type="EMBL" id="MDQ9171405.1"/>
    </source>
</evidence>
<name>A0ABU1BQV3_9BURK</name>
<proteinExistence type="predicted"/>
<gene>
    <name evidence="2" type="ORF">Q8A64_13405</name>
</gene>
<keyword evidence="3" id="KW-1185">Reference proteome</keyword>
<accession>A0ABU1BQV3</accession>
<organism evidence="2 3">
    <name type="scientific">Keguizhuia sedimenti</name>
    <dbReference type="NCBI Taxonomy" id="3064264"/>
    <lineage>
        <taxon>Bacteria</taxon>
        <taxon>Pseudomonadati</taxon>
        <taxon>Pseudomonadota</taxon>
        <taxon>Betaproteobacteria</taxon>
        <taxon>Burkholderiales</taxon>
        <taxon>Oxalobacteraceae</taxon>
        <taxon>Keguizhuia</taxon>
    </lineage>
</organism>
<feature type="compositionally biased region" description="Acidic residues" evidence="1">
    <location>
        <begin position="64"/>
        <end position="73"/>
    </location>
</feature>
<evidence type="ECO:0000313" key="3">
    <source>
        <dbReference type="Proteomes" id="UP001225596"/>
    </source>
</evidence>
<protein>
    <submittedName>
        <fullName evidence="2">Uncharacterized protein</fullName>
    </submittedName>
</protein>
<feature type="region of interest" description="Disordered" evidence="1">
    <location>
        <begin position="50"/>
        <end position="73"/>
    </location>
</feature>
<comment type="caution">
    <text evidence="2">The sequence shown here is derived from an EMBL/GenBank/DDBJ whole genome shotgun (WGS) entry which is preliminary data.</text>
</comment>
<dbReference type="Proteomes" id="UP001225596">
    <property type="component" value="Unassembled WGS sequence"/>
</dbReference>
<sequence>MLITDQMLQAGVQKATELAILPRHSIPEDIATNQELMQEILQAALDSADVANETRTDHQTDLSADAELDEQSH</sequence>
<evidence type="ECO:0000256" key="1">
    <source>
        <dbReference type="SAM" id="MobiDB-lite"/>
    </source>
</evidence>
<dbReference type="RefSeq" id="WP_338437344.1">
    <property type="nucleotide sequence ID" value="NZ_JAUYVH010000009.1"/>
</dbReference>
<dbReference type="EMBL" id="JAUYVH010000009">
    <property type="protein sequence ID" value="MDQ9171405.1"/>
    <property type="molecule type" value="Genomic_DNA"/>
</dbReference>
<reference evidence="2 3" key="1">
    <citation type="submission" date="2023-08" db="EMBL/GenBank/DDBJ databases">
        <title>Oxalobacteraceae gen .nov., isolated from river sludge outside the plant.</title>
        <authorList>
            <person name="Zhao S.Y."/>
        </authorList>
    </citation>
    <scope>NUCLEOTIDE SEQUENCE [LARGE SCALE GENOMIC DNA]</scope>
    <source>
        <strain evidence="2 3">R-40</strain>
    </source>
</reference>